<feature type="compositionally biased region" description="Polar residues" evidence="1">
    <location>
        <begin position="93"/>
        <end position="112"/>
    </location>
</feature>
<protein>
    <submittedName>
        <fullName evidence="2">Uncharacterized protein</fullName>
    </submittedName>
</protein>
<dbReference type="EMBL" id="JAHRIP010033181">
    <property type="protein sequence ID" value="MEQ2293547.1"/>
    <property type="molecule type" value="Genomic_DNA"/>
</dbReference>
<accession>A0ABV0YI73</accession>
<evidence type="ECO:0000313" key="2">
    <source>
        <dbReference type="EMBL" id="MEQ2293547.1"/>
    </source>
</evidence>
<keyword evidence="3" id="KW-1185">Reference proteome</keyword>
<gene>
    <name evidence="2" type="ORF">AMECASPLE_034674</name>
</gene>
<reference evidence="2 3" key="1">
    <citation type="submission" date="2021-06" db="EMBL/GenBank/DDBJ databases">
        <authorList>
            <person name="Palmer J.M."/>
        </authorList>
    </citation>
    <scope>NUCLEOTIDE SEQUENCE [LARGE SCALE GENOMIC DNA]</scope>
    <source>
        <strain evidence="2 3">AS_MEX2019</strain>
        <tissue evidence="2">Muscle</tissue>
    </source>
</reference>
<organism evidence="2 3">
    <name type="scientific">Ameca splendens</name>
    <dbReference type="NCBI Taxonomy" id="208324"/>
    <lineage>
        <taxon>Eukaryota</taxon>
        <taxon>Metazoa</taxon>
        <taxon>Chordata</taxon>
        <taxon>Craniata</taxon>
        <taxon>Vertebrata</taxon>
        <taxon>Euteleostomi</taxon>
        <taxon>Actinopterygii</taxon>
        <taxon>Neopterygii</taxon>
        <taxon>Teleostei</taxon>
        <taxon>Neoteleostei</taxon>
        <taxon>Acanthomorphata</taxon>
        <taxon>Ovalentaria</taxon>
        <taxon>Atherinomorphae</taxon>
        <taxon>Cyprinodontiformes</taxon>
        <taxon>Goodeidae</taxon>
        <taxon>Ameca</taxon>
    </lineage>
</organism>
<name>A0ABV0YI73_9TELE</name>
<evidence type="ECO:0000313" key="3">
    <source>
        <dbReference type="Proteomes" id="UP001469553"/>
    </source>
</evidence>
<dbReference type="Proteomes" id="UP001469553">
    <property type="component" value="Unassembled WGS sequence"/>
</dbReference>
<evidence type="ECO:0000256" key="1">
    <source>
        <dbReference type="SAM" id="MobiDB-lite"/>
    </source>
</evidence>
<sequence length="146" mass="15688">MSGSMMEWAEGGVQGSGGKDWGAKCSPRKPASRLTPIGTPVHRVPTREGGIGTSIERKARDRDQAPRTDRKPGPTPPVPPGNHPNPQTPIPSPDTQSPARRSHQLTTKTSQPEACAASTKTVAPPQKKEQTSWTSATRIRHTKEDT</sequence>
<proteinExistence type="predicted"/>
<feature type="compositionally biased region" description="Pro residues" evidence="1">
    <location>
        <begin position="73"/>
        <end position="92"/>
    </location>
</feature>
<comment type="caution">
    <text evidence="2">The sequence shown here is derived from an EMBL/GenBank/DDBJ whole genome shotgun (WGS) entry which is preliminary data.</text>
</comment>
<feature type="compositionally biased region" description="Basic and acidic residues" evidence="1">
    <location>
        <begin position="55"/>
        <end position="72"/>
    </location>
</feature>
<feature type="region of interest" description="Disordered" evidence="1">
    <location>
        <begin position="1"/>
        <end position="146"/>
    </location>
</feature>